<accession>S4NXM1</accession>
<feature type="non-terminal residue" evidence="1">
    <location>
        <position position="89"/>
    </location>
</feature>
<reference evidence="1" key="2">
    <citation type="submission" date="2013-05" db="EMBL/GenBank/DDBJ databases">
        <authorList>
            <person name="Carter J.-M."/>
            <person name="Baker S.C."/>
            <person name="Pink R."/>
            <person name="Carter D.R.F."/>
            <person name="Collins A."/>
            <person name="Tomlin J."/>
            <person name="Gibbs M."/>
            <person name="Breuker C.J."/>
        </authorList>
    </citation>
    <scope>NUCLEOTIDE SEQUENCE</scope>
    <source>
        <tissue evidence="1">Ovary</tissue>
    </source>
</reference>
<dbReference type="AlphaFoldDB" id="S4NXM1"/>
<dbReference type="EMBL" id="GAIX01008954">
    <property type="protein sequence ID" value="JAA83606.1"/>
    <property type="molecule type" value="Transcribed_RNA"/>
</dbReference>
<reference evidence="1" key="1">
    <citation type="journal article" date="2013" name="BMC Genomics">
        <title>Unscrambling butterfly oogenesis.</title>
        <authorList>
            <person name="Carter J.M."/>
            <person name="Baker S.C."/>
            <person name="Pink R."/>
            <person name="Carter D.R."/>
            <person name="Collins A."/>
            <person name="Tomlin J."/>
            <person name="Gibbs M."/>
            <person name="Breuker C.J."/>
        </authorList>
    </citation>
    <scope>NUCLEOTIDE SEQUENCE</scope>
    <source>
        <tissue evidence="1">Ovary</tissue>
    </source>
</reference>
<proteinExistence type="predicted"/>
<name>S4NXM1_9NEOP</name>
<sequence>MVVPTGHCGLVECTRKFLLFRSTYCDRNDLNFRRVLMERSTHEQFHADAFRINRMRNCLRIPLSNIHKCFRYTIRLPKNLRPSDHSERF</sequence>
<protein>
    <submittedName>
        <fullName evidence="1">Uncharacterized protein</fullName>
    </submittedName>
</protein>
<evidence type="ECO:0000313" key="1">
    <source>
        <dbReference type="EMBL" id="JAA83606.1"/>
    </source>
</evidence>
<organism evidence="1">
    <name type="scientific">Pararge aegeria</name>
    <name type="common">speckled wood butterfly</name>
    <dbReference type="NCBI Taxonomy" id="116150"/>
    <lineage>
        <taxon>Eukaryota</taxon>
        <taxon>Metazoa</taxon>
        <taxon>Ecdysozoa</taxon>
        <taxon>Arthropoda</taxon>
        <taxon>Hexapoda</taxon>
        <taxon>Insecta</taxon>
        <taxon>Pterygota</taxon>
        <taxon>Neoptera</taxon>
        <taxon>Endopterygota</taxon>
        <taxon>Lepidoptera</taxon>
        <taxon>Glossata</taxon>
        <taxon>Ditrysia</taxon>
        <taxon>Papilionoidea</taxon>
        <taxon>Nymphalidae</taxon>
        <taxon>Satyrinae</taxon>
        <taxon>Satyrini</taxon>
        <taxon>Parargina</taxon>
        <taxon>Pararge</taxon>
    </lineage>
</organism>